<dbReference type="PANTHER" id="PTHR35809:SF1">
    <property type="entry name" value="ARCHAETIDYLSERINE DECARBOXYLASE PROENZYME-RELATED"/>
    <property type="match status" value="1"/>
</dbReference>
<protein>
    <submittedName>
        <fullName evidence="12">Phosphatidylserine decarboxylase</fullName>
    </submittedName>
</protein>
<dbReference type="GO" id="GO:0004609">
    <property type="term" value="F:phosphatidylserine decarboxylase activity"/>
    <property type="evidence" value="ECO:0007669"/>
    <property type="project" value="InterPro"/>
</dbReference>
<name>A0A517QYH6_9PLAN</name>
<evidence type="ECO:0000256" key="3">
    <source>
        <dbReference type="ARBA" id="ARBA00022793"/>
    </source>
</evidence>
<keyword evidence="2" id="KW-0444">Lipid biosynthesis</keyword>
<evidence type="ECO:0000256" key="11">
    <source>
        <dbReference type="SAM" id="Phobius"/>
    </source>
</evidence>
<dbReference type="GO" id="GO:0008654">
    <property type="term" value="P:phospholipid biosynthetic process"/>
    <property type="evidence" value="ECO:0007669"/>
    <property type="project" value="UniProtKB-KW"/>
</dbReference>
<evidence type="ECO:0000256" key="6">
    <source>
        <dbReference type="ARBA" id="ARBA00023145"/>
    </source>
</evidence>
<dbReference type="RefSeq" id="WP_145362792.1">
    <property type="nucleotide sequence ID" value="NZ_CP036268.1"/>
</dbReference>
<evidence type="ECO:0000256" key="1">
    <source>
        <dbReference type="ARBA" id="ARBA00022475"/>
    </source>
</evidence>
<proteinExistence type="predicted"/>
<evidence type="ECO:0000256" key="4">
    <source>
        <dbReference type="ARBA" id="ARBA00023098"/>
    </source>
</evidence>
<dbReference type="OrthoDB" id="9790893at2"/>
<dbReference type="PANTHER" id="PTHR35809">
    <property type="entry name" value="ARCHAETIDYLSERINE DECARBOXYLASE PROENZYME-RELATED"/>
    <property type="match status" value="1"/>
</dbReference>
<dbReference type="KEGG" id="svp:Pan189_09600"/>
<dbReference type="AlphaFoldDB" id="A0A517QYH6"/>
<sequence>MSETPQRLPIEQPDPSIWCIQPAGGWAMRIERWWRRRETLYERVVDPAMVEDRQRELLHRFVDLPSELAFWSDLKYTVNQFDKTETFRFVDYIARVRRYQRSAPWGTAEIAILIQLPAVLFFVGSLFAAYFIARVLEDFGYAITEGQMLLFFAPYGVLILLIVAAVHRFFRDPPRKIVNADNLVLAPADGKVVEVTRLDHHPFIGGPAIRVGVFLSLFDVHLQRFPVNGRVIGVSWHPGKQLNALRPEAARENEAIETRIEEHAAPHRRIVVRQIAGMIASKVVNILRPGDELEAGERIGMIKFGSRCEIIVPDVPELELHVAAGMRLKAGESLIARWVDLD</sequence>
<keyword evidence="4" id="KW-0443">Lipid metabolism</keyword>
<evidence type="ECO:0000256" key="5">
    <source>
        <dbReference type="ARBA" id="ARBA00023136"/>
    </source>
</evidence>
<organism evidence="12 13">
    <name type="scientific">Stratiformator vulcanicus</name>
    <dbReference type="NCBI Taxonomy" id="2527980"/>
    <lineage>
        <taxon>Bacteria</taxon>
        <taxon>Pseudomonadati</taxon>
        <taxon>Planctomycetota</taxon>
        <taxon>Planctomycetia</taxon>
        <taxon>Planctomycetales</taxon>
        <taxon>Planctomycetaceae</taxon>
        <taxon>Stratiformator</taxon>
    </lineage>
</organism>
<keyword evidence="1" id="KW-1003">Cell membrane</keyword>
<keyword evidence="5 11" id="KW-0472">Membrane</keyword>
<keyword evidence="11" id="KW-1133">Transmembrane helix</keyword>
<feature type="transmembrane region" description="Helical" evidence="11">
    <location>
        <begin position="152"/>
        <end position="170"/>
    </location>
</feature>
<evidence type="ECO:0000256" key="9">
    <source>
        <dbReference type="ARBA" id="ARBA00023264"/>
    </source>
</evidence>
<keyword evidence="6" id="KW-0865">Zymogen</keyword>
<keyword evidence="3" id="KW-0210">Decarboxylase</keyword>
<dbReference type="Pfam" id="PF02666">
    <property type="entry name" value="PS_Dcarbxylase"/>
    <property type="match status" value="1"/>
</dbReference>
<keyword evidence="13" id="KW-1185">Reference proteome</keyword>
<evidence type="ECO:0000256" key="10">
    <source>
        <dbReference type="ARBA" id="ARBA00023317"/>
    </source>
</evidence>
<feature type="transmembrane region" description="Helical" evidence="11">
    <location>
        <begin position="110"/>
        <end position="132"/>
    </location>
</feature>
<keyword evidence="9" id="KW-1208">Phospholipid metabolism</keyword>
<evidence type="ECO:0000313" key="13">
    <source>
        <dbReference type="Proteomes" id="UP000317318"/>
    </source>
</evidence>
<dbReference type="InterPro" id="IPR033175">
    <property type="entry name" value="PSD-A"/>
</dbReference>
<evidence type="ECO:0000256" key="8">
    <source>
        <dbReference type="ARBA" id="ARBA00023239"/>
    </source>
</evidence>
<evidence type="ECO:0000313" key="12">
    <source>
        <dbReference type="EMBL" id="QDT36600.1"/>
    </source>
</evidence>
<keyword evidence="7" id="KW-0594">Phospholipid biosynthesis</keyword>
<dbReference type="EMBL" id="CP036268">
    <property type="protein sequence ID" value="QDT36600.1"/>
    <property type="molecule type" value="Genomic_DNA"/>
</dbReference>
<evidence type="ECO:0000256" key="7">
    <source>
        <dbReference type="ARBA" id="ARBA00023209"/>
    </source>
</evidence>
<evidence type="ECO:0000256" key="2">
    <source>
        <dbReference type="ARBA" id="ARBA00022516"/>
    </source>
</evidence>
<dbReference type="Proteomes" id="UP000317318">
    <property type="component" value="Chromosome"/>
</dbReference>
<reference evidence="12 13" key="1">
    <citation type="submission" date="2019-02" db="EMBL/GenBank/DDBJ databases">
        <title>Deep-cultivation of Planctomycetes and their phenomic and genomic characterization uncovers novel biology.</title>
        <authorList>
            <person name="Wiegand S."/>
            <person name="Jogler M."/>
            <person name="Boedeker C."/>
            <person name="Pinto D."/>
            <person name="Vollmers J."/>
            <person name="Rivas-Marin E."/>
            <person name="Kohn T."/>
            <person name="Peeters S.H."/>
            <person name="Heuer A."/>
            <person name="Rast P."/>
            <person name="Oberbeckmann S."/>
            <person name="Bunk B."/>
            <person name="Jeske O."/>
            <person name="Meyerdierks A."/>
            <person name="Storesund J.E."/>
            <person name="Kallscheuer N."/>
            <person name="Luecker S."/>
            <person name="Lage O.M."/>
            <person name="Pohl T."/>
            <person name="Merkel B.J."/>
            <person name="Hornburger P."/>
            <person name="Mueller R.-W."/>
            <person name="Bruemmer F."/>
            <person name="Labrenz M."/>
            <person name="Spormann A.M."/>
            <person name="Op den Camp H."/>
            <person name="Overmann J."/>
            <person name="Amann R."/>
            <person name="Jetten M.S.M."/>
            <person name="Mascher T."/>
            <person name="Medema M.H."/>
            <person name="Devos D.P."/>
            <person name="Kaster A.-K."/>
            <person name="Ovreas L."/>
            <person name="Rohde M."/>
            <person name="Galperin M.Y."/>
            <person name="Jogler C."/>
        </authorList>
    </citation>
    <scope>NUCLEOTIDE SEQUENCE [LARGE SCALE GENOMIC DNA]</scope>
    <source>
        <strain evidence="12 13">Pan189</strain>
    </source>
</reference>
<gene>
    <name evidence="12" type="ORF">Pan189_09600</name>
</gene>
<keyword evidence="11" id="KW-0812">Transmembrane</keyword>
<dbReference type="InterPro" id="IPR003817">
    <property type="entry name" value="PS_Dcarbxylase"/>
</dbReference>
<keyword evidence="8" id="KW-0456">Lyase</keyword>
<keyword evidence="10" id="KW-0670">Pyruvate</keyword>
<accession>A0A517QYH6</accession>